<feature type="transmembrane region" description="Helical" evidence="7">
    <location>
        <begin position="111"/>
        <end position="129"/>
    </location>
</feature>
<dbReference type="AlphaFoldDB" id="A0A1D3D0H4"/>
<dbReference type="Pfam" id="PF07019">
    <property type="entry name" value="EMC6"/>
    <property type="match status" value="1"/>
</dbReference>
<dbReference type="InterPro" id="IPR029008">
    <property type="entry name" value="EMC6-like"/>
</dbReference>
<feature type="transmembrane region" description="Helical" evidence="7">
    <location>
        <begin position="35"/>
        <end position="52"/>
    </location>
</feature>
<evidence type="ECO:0000256" key="3">
    <source>
        <dbReference type="ARBA" id="ARBA00022692"/>
    </source>
</evidence>
<sequence>MITSRQPRLLRLRSSLRREVHPREKLRREQQSPELLLLFFLFLLLVLLHVAWDCQEALFWIKQCVGLLLGSLFGCLQLTGFIYVLPFLVCQVGASVLWLRAAKAYPFLMDFFGAATEAIMPTLGIFCVCRTRVAARRTAARAAARGGGYGVGLLPSVERAYSEWVWESDSTS</sequence>
<dbReference type="EMBL" id="JROU02001272">
    <property type="protein sequence ID" value="OEH76958.1"/>
    <property type="molecule type" value="Genomic_DNA"/>
</dbReference>
<comment type="caution">
    <text evidence="8">The sequence shown here is derived from an EMBL/GenBank/DDBJ whole genome shotgun (WGS) entry which is preliminary data.</text>
</comment>
<keyword evidence="3 7" id="KW-0812">Transmembrane</keyword>
<reference evidence="8 9" key="1">
    <citation type="journal article" date="2016" name="BMC Genomics">
        <title>Comparative genomics reveals Cyclospora cayetanensis possesses coccidia-like metabolism and invasion components but unique surface antigens.</title>
        <authorList>
            <person name="Liu S."/>
            <person name="Wang L."/>
            <person name="Zheng H."/>
            <person name="Xu Z."/>
            <person name="Roellig D.M."/>
            <person name="Li N."/>
            <person name="Frace M.A."/>
            <person name="Tang K."/>
            <person name="Arrowood M.J."/>
            <person name="Moss D.M."/>
            <person name="Zhang L."/>
            <person name="Feng Y."/>
            <person name="Xiao L."/>
        </authorList>
    </citation>
    <scope>NUCLEOTIDE SEQUENCE [LARGE SCALE GENOMIC DNA]</scope>
    <source>
        <strain evidence="8 9">CHN_HEN01</strain>
    </source>
</reference>
<evidence type="ECO:0008006" key="10">
    <source>
        <dbReference type="Google" id="ProtNLM"/>
    </source>
</evidence>
<evidence type="ECO:0000256" key="2">
    <source>
        <dbReference type="ARBA" id="ARBA00009436"/>
    </source>
</evidence>
<evidence type="ECO:0000313" key="8">
    <source>
        <dbReference type="EMBL" id="OEH76958.1"/>
    </source>
</evidence>
<keyword evidence="9" id="KW-1185">Reference proteome</keyword>
<dbReference type="VEuPathDB" id="ToxoDB:LOC113147260"/>
<evidence type="ECO:0000256" key="6">
    <source>
        <dbReference type="ARBA" id="ARBA00023136"/>
    </source>
</evidence>
<keyword evidence="5 7" id="KW-1133">Transmembrane helix</keyword>
<keyword evidence="4" id="KW-0256">Endoplasmic reticulum</keyword>
<keyword evidence="6 7" id="KW-0472">Membrane</keyword>
<comment type="subcellular location">
    <subcellularLocation>
        <location evidence="1">Endoplasmic reticulum membrane</location>
        <topology evidence="1">Multi-pass membrane protein</topology>
    </subcellularLocation>
</comment>
<dbReference type="GO" id="GO:0005789">
    <property type="term" value="C:endoplasmic reticulum membrane"/>
    <property type="evidence" value="ECO:0007669"/>
    <property type="project" value="UniProtKB-SubCell"/>
</dbReference>
<organism evidence="8 9">
    <name type="scientific">Cyclospora cayetanensis</name>
    <dbReference type="NCBI Taxonomy" id="88456"/>
    <lineage>
        <taxon>Eukaryota</taxon>
        <taxon>Sar</taxon>
        <taxon>Alveolata</taxon>
        <taxon>Apicomplexa</taxon>
        <taxon>Conoidasida</taxon>
        <taxon>Coccidia</taxon>
        <taxon>Eucoccidiorida</taxon>
        <taxon>Eimeriorina</taxon>
        <taxon>Eimeriidae</taxon>
        <taxon>Cyclospora</taxon>
    </lineage>
</organism>
<evidence type="ECO:0000256" key="4">
    <source>
        <dbReference type="ARBA" id="ARBA00022824"/>
    </source>
</evidence>
<gene>
    <name evidence="8" type="ORF">cyc_08332</name>
</gene>
<proteinExistence type="inferred from homology"/>
<dbReference type="Proteomes" id="UP000095192">
    <property type="component" value="Unassembled WGS sequence"/>
</dbReference>
<evidence type="ECO:0000313" key="9">
    <source>
        <dbReference type="Proteomes" id="UP000095192"/>
    </source>
</evidence>
<comment type="similarity">
    <text evidence="2">Belongs to the EMC6 family.</text>
</comment>
<evidence type="ECO:0000256" key="7">
    <source>
        <dbReference type="SAM" id="Phobius"/>
    </source>
</evidence>
<evidence type="ECO:0000256" key="5">
    <source>
        <dbReference type="ARBA" id="ARBA00022989"/>
    </source>
</evidence>
<accession>A0A1D3D0H4</accession>
<protein>
    <recommendedName>
        <fullName evidence="10">Transmembrane protein</fullName>
    </recommendedName>
</protein>
<dbReference type="VEuPathDB" id="ToxoDB:cyc_08332"/>
<evidence type="ECO:0000256" key="1">
    <source>
        <dbReference type="ARBA" id="ARBA00004477"/>
    </source>
</evidence>
<name>A0A1D3D0H4_9EIME</name>
<feature type="transmembrane region" description="Helical" evidence="7">
    <location>
        <begin position="58"/>
        <end position="76"/>
    </location>
</feature>
<dbReference type="InParanoid" id="A0A1D3D0H4"/>